<evidence type="ECO:0000313" key="5">
    <source>
        <dbReference type="EMBL" id="CAJ0608062.1"/>
    </source>
</evidence>
<proteinExistence type="predicted"/>
<sequence>MWWLTRLALMLGFSTSSVSSYETRIRDIPTNFKQHTLPAVKRYVPLGHPAMFRCIGIDETPNVPEKSEYRVNWLLWVQEGQAYNMKTQFESHRELLVYQGNETAFYLRGMSRKLHRAIIECHQSATTTPNLVNLTSRTVLIAQTCGDGKARSLNKLNPCRYGSCHIINDHGYEILECRCLPQFTGLFCDKLATGATLYELLYYSPIFAMILVLILVACCSKYVEGVSKVHLMELEKHVPKVDGHLDMRSLFPESFLTPEKYAELAAEEAEIVEPGKRQEGPIQVGEQKMAVPKVLLKPKKPRQKKLPTTGSKRRSQPPTPIITTAATQPSPSPSAYEL</sequence>
<evidence type="ECO:0000313" key="6">
    <source>
        <dbReference type="Proteomes" id="UP001176961"/>
    </source>
</evidence>
<reference evidence="5" key="1">
    <citation type="submission" date="2023-07" db="EMBL/GenBank/DDBJ databases">
        <authorList>
            <consortium name="CYATHOMIX"/>
        </authorList>
    </citation>
    <scope>NUCLEOTIDE SEQUENCE</scope>
    <source>
        <strain evidence="5">N/A</strain>
    </source>
</reference>
<dbReference type="EMBL" id="CATQJL010000316">
    <property type="protein sequence ID" value="CAJ0608062.1"/>
    <property type="molecule type" value="Genomic_DNA"/>
</dbReference>
<evidence type="ECO:0000256" key="2">
    <source>
        <dbReference type="SAM" id="Phobius"/>
    </source>
</evidence>
<dbReference type="PROSITE" id="PS00022">
    <property type="entry name" value="EGF_1"/>
    <property type="match status" value="1"/>
</dbReference>
<evidence type="ECO:0000259" key="4">
    <source>
        <dbReference type="PROSITE" id="PS00022"/>
    </source>
</evidence>
<accession>A0AA36MG45</accession>
<keyword evidence="2" id="KW-0812">Transmembrane</keyword>
<gene>
    <name evidence="5" type="ORF">CYNAS_LOCUS20045</name>
</gene>
<feature type="region of interest" description="Disordered" evidence="1">
    <location>
        <begin position="272"/>
        <end position="338"/>
    </location>
</feature>
<organism evidence="5 6">
    <name type="scientific">Cylicocyclus nassatus</name>
    <name type="common">Nematode worm</name>
    <dbReference type="NCBI Taxonomy" id="53992"/>
    <lineage>
        <taxon>Eukaryota</taxon>
        <taxon>Metazoa</taxon>
        <taxon>Ecdysozoa</taxon>
        <taxon>Nematoda</taxon>
        <taxon>Chromadorea</taxon>
        <taxon>Rhabditida</taxon>
        <taxon>Rhabditina</taxon>
        <taxon>Rhabditomorpha</taxon>
        <taxon>Strongyloidea</taxon>
        <taxon>Strongylidae</taxon>
        <taxon>Cylicocyclus</taxon>
    </lineage>
</organism>
<name>A0AA36MG45_CYLNA</name>
<dbReference type="AlphaFoldDB" id="A0AA36MG45"/>
<evidence type="ECO:0000256" key="1">
    <source>
        <dbReference type="SAM" id="MobiDB-lite"/>
    </source>
</evidence>
<keyword evidence="6" id="KW-1185">Reference proteome</keyword>
<dbReference type="InterPro" id="IPR000742">
    <property type="entry name" value="EGF"/>
</dbReference>
<feature type="domain" description="EGF-like" evidence="4">
    <location>
        <begin position="177"/>
        <end position="188"/>
    </location>
</feature>
<comment type="caution">
    <text evidence="5">The sequence shown here is derived from an EMBL/GenBank/DDBJ whole genome shotgun (WGS) entry which is preliminary data.</text>
</comment>
<feature type="signal peptide" evidence="3">
    <location>
        <begin position="1"/>
        <end position="20"/>
    </location>
</feature>
<keyword evidence="2" id="KW-0472">Membrane</keyword>
<feature type="transmembrane region" description="Helical" evidence="2">
    <location>
        <begin position="200"/>
        <end position="223"/>
    </location>
</feature>
<feature type="chain" id="PRO_5041425531" description="EGF-like domain-containing protein" evidence="3">
    <location>
        <begin position="21"/>
        <end position="338"/>
    </location>
</feature>
<protein>
    <recommendedName>
        <fullName evidence="4">EGF-like domain-containing protein</fullName>
    </recommendedName>
</protein>
<dbReference type="Proteomes" id="UP001176961">
    <property type="component" value="Unassembled WGS sequence"/>
</dbReference>
<feature type="compositionally biased region" description="Basic residues" evidence="1">
    <location>
        <begin position="296"/>
        <end position="315"/>
    </location>
</feature>
<evidence type="ECO:0000256" key="3">
    <source>
        <dbReference type="SAM" id="SignalP"/>
    </source>
</evidence>
<keyword evidence="3" id="KW-0732">Signal</keyword>
<keyword evidence="2" id="KW-1133">Transmembrane helix</keyword>